<evidence type="ECO:0000313" key="2">
    <source>
        <dbReference type="Proteomes" id="UP000784294"/>
    </source>
</evidence>
<keyword evidence="2" id="KW-1185">Reference proteome</keyword>
<organism evidence="1 2">
    <name type="scientific">Protopolystoma xenopodis</name>
    <dbReference type="NCBI Taxonomy" id="117903"/>
    <lineage>
        <taxon>Eukaryota</taxon>
        <taxon>Metazoa</taxon>
        <taxon>Spiralia</taxon>
        <taxon>Lophotrochozoa</taxon>
        <taxon>Platyhelminthes</taxon>
        <taxon>Monogenea</taxon>
        <taxon>Polyopisthocotylea</taxon>
        <taxon>Polystomatidea</taxon>
        <taxon>Polystomatidae</taxon>
        <taxon>Protopolystoma</taxon>
    </lineage>
</organism>
<proteinExistence type="predicted"/>
<dbReference type="EMBL" id="CAAALY010066751">
    <property type="protein sequence ID" value="VEL24260.1"/>
    <property type="molecule type" value="Genomic_DNA"/>
</dbReference>
<protein>
    <submittedName>
        <fullName evidence="1">Uncharacterized protein</fullName>
    </submittedName>
</protein>
<accession>A0A448WZI6</accession>
<comment type="caution">
    <text evidence="1">The sequence shown here is derived from an EMBL/GenBank/DDBJ whole genome shotgun (WGS) entry which is preliminary data.</text>
</comment>
<sequence length="103" mass="11318">MDTVAGTGTGPDCEAEIVGSWLPKLWIDRWSCLHMSVMEVITRSLIHVPTRLLVSLDNSAVTSVLIANCLAPKQISRTTVEVGRRPGYLIRRVCLSRMPNEAG</sequence>
<reference evidence="1" key="1">
    <citation type="submission" date="2018-11" db="EMBL/GenBank/DDBJ databases">
        <authorList>
            <consortium name="Pathogen Informatics"/>
        </authorList>
    </citation>
    <scope>NUCLEOTIDE SEQUENCE</scope>
</reference>
<dbReference type="AlphaFoldDB" id="A0A448WZI6"/>
<dbReference type="Proteomes" id="UP000784294">
    <property type="component" value="Unassembled WGS sequence"/>
</dbReference>
<gene>
    <name evidence="1" type="ORF">PXEA_LOCUS17700</name>
</gene>
<evidence type="ECO:0000313" key="1">
    <source>
        <dbReference type="EMBL" id="VEL24260.1"/>
    </source>
</evidence>
<name>A0A448WZI6_9PLAT</name>